<feature type="region of interest" description="Disordered" evidence="9">
    <location>
        <begin position="726"/>
        <end position="848"/>
    </location>
</feature>
<feature type="compositionally biased region" description="Polar residues" evidence="9">
    <location>
        <begin position="561"/>
        <end position="576"/>
    </location>
</feature>
<feature type="compositionally biased region" description="Polar residues" evidence="9">
    <location>
        <begin position="769"/>
        <end position="786"/>
    </location>
</feature>
<evidence type="ECO:0000256" key="9">
    <source>
        <dbReference type="SAM" id="MobiDB-lite"/>
    </source>
</evidence>
<evidence type="ECO:0000256" key="4">
    <source>
        <dbReference type="ARBA" id="ARBA00022833"/>
    </source>
</evidence>
<comment type="subcellular location">
    <subcellularLocation>
        <location evidence="1">Nucleus</location>
    </subcellularLocation>
</comment>
<feature type="compositionally biased region" description="Basic and acidic residues" evidence="9">
    <location>
        <begin position="38"/>
        <end position="47"/>
    </location>
</feature>
<feature type="region of interest" description="Disordered" evidence="9">
    <location>
        <begin position="561"/>
        <end position="648"/>
    </location>
</feature>
<keyword evidence="12" id="KW-1185">Reference proteome</keyword>
<dbReference type="SMART" id="SM00355">
    <property type="entry name" value="ZnF_C2H2"/>
    <property type="match status" value="3"/>
</dbReference>
<sequence>MAKRNTYPTPDSSPKSQTASSSSILRRSNTSPTGCPEVTKRHIERVSSKMSSILETIEAPESRSHPLNEDQMEVDPLPGIFCDTTMNSSSAASDSWIARGEIDPEVITFDDLDKAFDDCLPNPSDSMEGIEGSDRNTFLKPENAPMLAVETPKDPVSPSHKPQFHPTGHKVHEDLEGNAQSRARTNRGENSAAAQYHKHPKSDSGIGSTQGSPGNAFLFKEYKGLDYEGSGQLFFGELPSCATDNPVEVYNVKTETVDQVSETVADYSGHHESSPQFDDVRAPYDSTIFHYGEPTPPSSAICSPSTYPLFEARDFPKTKQLSSESVEAMIHYILGPILRDETFGDFWDLCEQAKRRLLQGKICWLRDLEKFLFDGIPAVRSLSSYKAFCGAFLDNCQRALPYIRELDQQRSYDPVYSSAYFIDALHRAKESADAWTAQKNKVMRKPSHNSQSMSEELDTSRNNKSKLKDSVPSPDMISLGCRKRKIPIDISQALTPNKAIGSAHPRLAIQTTVPLGYFDGYHDALSSSPLQTENIGYTLNLGFDFGPRLLTTVQPGQFNEYTHPSSESMAATTTAPFPSDVSGDHRAMARHSTGYPQAPTPADTSYSGSPAAPVPSLEGPNSNSRGTSKRKALVQAGKPDEEDTPIYSCDQCPREFPRPCDLTKHKKTHERPFKCDDESCKYHAEGFPTNKERERHQNDIHAANSKEWKCTYPPCTYKSKRESNCKQHMEKAHGYTYKRMKRNPRKRPEQPMKPVTSDKKKRSAIRKTSVATSRSAVSKATNASRSSRPEASEHTALPRQDSDVAVSTEFDPYSNYPQPQPMHEVNGYRPMDPGMPYPDGSPTTDFELSPAAAPVVYNPSINAYEPSHPMIENSWYTSHDSGFLEDYNDYFGQSSAPYDEGVGDDDTAD</sequence>
<dbReference type="Gene3D" id="3.30.160.60">
    <property type="entry name" value="Classic Zinc Finger"/>
    <property type="match status" value="1"/>
</dbReference>
<feature type="region of interest" description="Disordered" evidence="9">
    <location>
        <begin position="440"/>
        <end position="471"/>
    </location>
</feature>
<organism evidence="11 12">
    <name type="scientific">Tuber borchii</name>
    <name type="common">White truffle</name>
    <dbReference type="NCBI Taxonomy" id="42251"/>
    <lineage>
        <taxon>Eukaryota</taxon>
        <taxon>Fungi</taxon>
        <taxon>Dikarya</taxon>
        <taxon>Ascomycota</taxon>
        <taxon>Pezizomycotina</taxon>
        <taxon>Pezizomycetes</taxon>
        <taxon>Pezizales</taxon>
        <taxon>Tuberaceae</taxon>
        <taxon>Tuber</taxon>
    </lineage>
</organism>
<keyword evidence="4" id="KW-0862">Zinc</keyword>
<feature type="compositionally biased region" description="Low complexity" evidence="9">
    <location>
        <begin position="12"/>
        <end position="31"/>
    </location>
</feature>
<reference evidence="11 12" key="1">
    <citation type="submission" date="2017-04" db="EMBL/GenBank/DDBJ databases">
        <title>Draft genome sequence of Tuber borchii Vittad., a whitish edible truffle.</title>
        <authorList>
            <consortium name="DOE Joint Genome Institute"/>
            <person name="Murat C."/>
            <person name="Kuo A."/>
            <person name="Barry K.W."/>
            <person name="Clum A."/>
            <person name="Dockter R.B."/>
            <person name="Fauchery L."/>
            <person name="Iotti M."/>
            <person name="Kohler A."/>
            <person name="Labutti K."/>
            <person name="Lindquist E.A."/>
            <person name="Lipzen A."/>
            <person name="Ohm R.A."/>
            <person name="Wang M."/>
            <person name="Grigoriev I.V."/>
            <person name="Zambonelli A."/>
            <person name="Martin F.M."/>
        </authorList>
    </citation>
    <scope>NUCLEOTIDE SEQUENCE [LARGE SCALE GENOMIC DNA]</scope>
    <source>
        <strain evidence="11 12">Tbo3840</strain>
    </source>
</reference>
<dbReference type="PROSITE" id="PS50157">
    <property type="entry name" value="ZINC_FINGER_C2H2_2"/>
    <property type="match status" value="1"/>
</dbReference>
<dbReference type="GO" id="GO:0008270">
    <property type="term" value="F:zinc ion binding"/>
    <property type="evidence" value="ECO:0007669"/>
    <property type="project" value="UniProtKB-KW"/>
</dbReference>
<feature type="region of interest" description="Disordered" evidence="9">
    <location>
        <begin position="1"/>
        <end position="73"/>
    </location>
</feature>
<accession>A0A2T7A3B8</accession>
<evidence type="ECO:0000256" key="1">
    <source>
        <dbReference type="ARBA" id="ARBA00004123"/>
    </source>
</evidence>
<evidence type="ECO:0000256" key="6">
    <source>
        <dbReference type="ARBA" id="ARBA00023163"/>
    </source>
</evidence>
<dbReference type="GO" id="GO:0006357">
    <property type="term" value="P:regulation of transcription by RNA polymerase II"/>
    <property type="evidence" value="ECO:0007669"/>
    <property type="project" value="TreeGrafter"/>
</dbReference>
<dbReference type="EMBL" id="NESQ01000032">
    <property type="protein sequence ID" value="PUU82236.1"/>
    <property type="molecule type" value="Genomic_DNA"/>
</dbReference>
<evidence type="ECO:0000256" key="7">
    <source>
        <dbReference type="ARBA" id="ARBA00023242"/>
    </source>
</evidence>
<evidence type="ECO:0000256" key="5">
    <source>
        <dbReference type="ARBA" id="ARBA00023015"/>
    </source>
</evidence>
<evidence type="ECO:0000256" key="2">
    <source>
        <dbReference type="ARBA" id="ARBA00022723"/>
    </source>
</evidence>
<protein>
    <recommendedName>
        <fullName evidence="10">C2H2-type domain-containing protein</fullName>
    </recommendedName>
</protein>
<dbReference type="InterPro" id="IPR013087">
    <property type="entry name" value="Znf_C2H2_type"/>
</dbReference>
<keyword evidence="6" id="KW-0804">Transcription</keyword>
<feature type="domain" description="C2H2-type" evidence="10">
    <location>
        <begin position="647"/>
        <end position="669"/>
    </location>
</feature>
<dbReference type="PANTHER" id="PTHR46179:SF13">
    <property type="entry name" value="C2H2-TYPE DOMAIN-CONTAINING PROTEIN"/>
    <property type="match status" value="1"/>
</dbReference>
<gene>
    <name evidence="11" type="ORF">B9Z19DRAFT_969139</name>
</gene>
<dbReference type="Proteomes" id="UP000244722">
    <property type="component" value="Unassembled WGS sequence"/>
</dbReference>
<feature type="region of interest" description="Disordered" evidence="9">
    <location>
        <begin position="151"/>
        <end position="210"/>
    </location>
</feature>
<comment type="caution">
    <text evidence="11">The sequence shown here is derived from an EMBL/GenBank/DDBJ whole genome shotgun (WGS) entry which is preliminary data.</text>
</comment>
<feature type="compositionally biased region" description="Basic residues" evidence="9">
    <location>
        <begin position="736"/>
        <end position="745"/>
    </location>
</feature>
<keyword evidence="2" id="KW-0479">Metal-binding</keyword>
<feature type="compositionally biased region" description="Polar residues" evidence="9">
    <location>
        <begin position="1"/>
        <end position="10"/>
    </location>
</feature>
<keyword evidence="3 8" id="KW-0863">Zinc-finger</keyword>
<evidence type="ECO:0000313" key="12">
    <source>
        <dbReference type="Proteomes" id="UP000244722"/>
    </source>
</evidence>
<feature type="compositionally biased region" description="Polar residues" evidence="9">
    <location>
        <begin position="178"/>
        <end position="193"/>
    </location>
</feature>
<evidence type="ECO:0000256" key="8">
    <source>
        <dbReference type="PROSITE-ProRule" id="PRU00042"/>
    </source>
</evidence>
<dbReference type="GO" id="GO:0005634">
    <property type="term" value="C:nucleus"/>
    <property type="evidence" value="ECO:0007669"/>
    <property type="project" value="UniProtKB-SubCell"/>
</dbReference>
<evidence type="ECO:0000259" key="10">
    <source>
        <dbReference type="PROSITE" id="PS50157"/>
    </source>
</evidence>
<feature type="compositionally biased region" description="Basic and acidic residues" evidence="9">
    <location>
        <begin position="458"/>
        <end position="469"/>
    </location>
</feature>
<dbReference type="PANTHER" id="PTHR46179">
    <property type="entry name" value="ZINC FINGER PROTEIN"/>
    <property type="match status" value="1"/>
</dbReference>
<keyword evidence="5" id="KW-0805">Transcription regulation</keyword>
<dbReference type="STRING" id="42251.A0A2T7A3B8"/>
<dbReference type="InterPro" id="IPR036236">
    <property type="entry name" value="Znf_C2H2_sf"/>
</dbReference>
<name>A0A2T7A3B8_TUBBO</name>
<dbReference type="AlphaFoldDB" id="A0A2T7A3B8"/>
<dbReference type="InterPro" id="IPR051061">
    <property type="entry name" value="Zinc_finger_trans_reg"/>
</dbReference>
<proteinExistence type="predicted"/>
<evidence type="ECO:0000313" key="11">
    <source>
        <dbReference type="EMBL" id="PUU82236.1"/>
    </source>
</evidence>
<keyword evidence="7" id="KW-0539">Nucleus</keyword>
<dbReference type="PROSITE" id="PS00028">
    <property type="entry name" value="ZINC_FINGER_C2H2_1"/>
    <property type="match status" value="1"/>
</dbReference>
<dbReference type="SUPFAM" id="SSF57667">
    <property type="entry name" value="beta-beta-alpha zinc fingers"/>
    <property type="match status" value="1"/>
</dbReference>
<evidence type="ECO:0000256" key="3">
    <source>
        <dbReference type="ARBA" id="ARBA00022771"/>
    </source>
</evidence>
<dbReference type="OrthoDB" id="9368434at2759"/>